<dbReference type="Proteomes" id="UP000094936">
    <property type="component" value="Unassembled WGS sequence"/>
</dbReference>
<dbReference type="STRING" id="1080227.A8L45_21890"/>
<sequence>MSKTSQTHKIATFLREHPGQRFSARDIALEITRLYPEDYADKRANPRFGDEKAFISQVVAEIGAQKKQLLSNCPDINWQDKPRPRVYWFDKPSVGVVDTAFSESDEVELEAEKAQSISEAELYPVLIDYLNSEHSLNCMRIDEKRSKNSRGNGGNQWLHPDIVAMEAVAHSWHGHVKTCVHEGGGQSVRLWSFEVKKELTMSNIRKCFFQAVSNSSWVNEGYLVATSIVDSKVEQELRMLSALHGISVILLSAENPSESELLLPALKRPQIDWQSVNRIVEENKDFNDFIDLVSNYYQTGRLRQRDWQ</sequence>
<organism evidence="1 2">
    <name type="scientific">Veronia pacifica</name>
    <dbReference type="NCBI Taxonomy" id="1080227"/>
    <lineage>
        <taxon>Bacteria</taxon>
        <taxon>Pseudomonadati</taxon>
        <taxon>Pseudomonadota</taxon>
        <taxon>Gammaproteobacteria</taxon>
        <taxon>Vibrionales</taxon>
        <taxon>Vibrionaceae</taxon>
        <taxon>Veronia</taxon>
    </lineage>
</organism>
<dbReference type="EMBL" id="LYBM01000065">
    <property type="protein sequence ID" value="ODA29711.1"/>
    <property type="molecule type" value="Genomic_DNA"/>
</dbReference>
<evidence type="ECO:0000313" key="1">
    <source>
        <dbReference type="EMBL" id="ODA29711.1"/>
    </source>
</evidence>
<protein>
    <submittedName>
        <fullName evidence="1">HrgA protein</fullName>
    </submittedName>
</protein>
<keyword evidence="2" id="KW-1185">Reference proteome</keyword>
<proteinExistence type="predicted"/>
<gene>
    <name evidence="1" type="ORF">A8L45_21890</name>
</gene>
<comment type="caution">
    <text evidence="1">The sequence shown here is derived from an EMBL/GenBank/DDBJ whole genome shotgun (WGS) entry which is preliminary data.</text>
</comment>
<dbReference type="OrthoDB" id="5289528at2"/>
<dbReference type="RefSeq" id="WP_068905481.1">
    <property type="nucleotide sequence ID" value="NZ_JBHUIF010000028.1"/>
</dbReference>
<reference evidence="1 2" key="1">
    <citation type="submission" date="2016-05" db="EMBL/GenBank/DDBJ databases">
        <title>Genomic Taxonomy of the Vibrionaceae.</title>
        <authorList>
            <person name="Gomez-Gil B."/>
            <person name="Enciso-Ibarra J."/>
        </authorList>
    </citation>
    <scope>NUCLEOTIDE SEQUENCE [LARGE SCALE GENOMIC DNA]</scope>
    <source>
        <strain evidence="1 2">CAIM 1920</strain>
    </source>
</reference>
<evidence type="ECO:0000313" key="2">
    <source>
        <dbReference type="Proteomes" id="UP000094936"/>
    </source>
</evidence>
<dbReference type="AlphaFoldDB" id="A0A1C3E915"/>
<accession>A0A1C3E915</accession>
<name>A0A1C3E915_9GAMM</name>